<evidence type="ECO:0000313" key="3">
    <source>
        <dbReference type="Proteomes" id="UP000279259"/>
    </source>
</evidence>
<proteinExistence type="predicted"/>
<name>A0A427Y337_9TREE</name>
<evidence type="ECO:0000313" key="2">
    <source>
        <dbReference type="EMBL" id="RSH85385.1"/>
    </source>
</evidence>
<dbReference type="AlphaFoldDB" id="A0A427Y337"/>
<gene>
    <name evidence="2" type="ORF">EHS25_004781</name>
</gene>
<dbReference type="EMBL" id="RSCD01000020">
    <property type="protein sequence ID" value="RSH85385.1"/>
    <property type="molecule type" value="Genomic_DNA"/>
</dbReference>
<feature type="compositionally biased region" description="Polar residues" evidence="1">
    <location>
        <begin position="1"/>
        <end position="21"/>
    </location>
</feature>
<evidence type="ECO:0000256" key="1">
    <source>
        <dbReference type="SAM" id="MobiDB-lite"/>
    </source>
</evidence>
<protein>
    <submittedName>
        <fullName evidence="2">Uncharacterized protein</fullName>
    </submittedName>
</protein>
<accession>A0A427Y337</accession>
<sequence length="97" mass="10092">MSQTIPASDSRTKSRSATLTSEDAADGTRTLTATPEKGVSKVDLPAESTLGATVETQGSGSETGEPAKPVPEKSNALLDLPLVRKNILLLCLPVHVH</sequence>
<keyword evidence="3" id="KW-1185">Reference proteome</keyword>
<feature type="region of interest" description="Disordered" evidence="1">
    <location>
        <begin position="1"/>
        <end position="74"/>
    </location>
</feature>
<dbReference type="Proteomes" id="UP000279259">
    <property type="component" value="Unassembled WGS sequence"/>
</dbReference>
<feature type="compositionally biased region" description="Polar residues" evidence="1">
    <location>
        <begin position="50"/>
        <end position="62"/>
    </location>
</feature>
<reference evidence="2 3" key="1">
    <citation type="submission" date="2018-11" db="EMBL/GenBank/DDBJ databases">
        <title>Genome sequence of Saitozyma podzolica DSM 27192.</title>
        <authorList>
            <person name="Aliyu H."/>
            <person name="Gorte O."/>
            <person name="Ochsenreither K."/>
        </authorList>
    </citation>
    <scope>NUCLEOTIDE SEQUENCE [LARGE SCALE GENOMIC DNA]</scope>
    <source>
        <strain evidence="2 3">DSM 27192</strain>
    </source>
</reference>
<organism evidence="2 3">
    <name type="scientific">Saitozyma podzolica</name>
    <dbReference type="NCBI Taxonomy" id="1890683"/>
    <lineage>
        <taxon>Eukaryota</taxon>
        <taxon>Fungi</taxon>
        <taxon>Dikarya</taxon>
        <taxon>Basidiomycota</taxon>
        <taxon>Agaricomycotina</taxon>
        <taxon>Tremellomycetes</taxon>
        <taxon>Tremellales</taxon>
        <taxon>Trimorphomycetaceae</taxon>
        <taxon>Saitozyma</taxon>
    </lineage>
</organism>
<comment type="caution">
    <text evidence="2">The sequence shown here is derived from an EMBL/GenBank/DDBJ whole genome shotgun (WGS) entry which is preliminary data.</text>
</comment>